<gene>
    <name evidence="8" type="ORF">SAMN05660923_01490</name>
</gene>
<dbReference type="SUPFAM" id="SSF51735">
    <property type="entry name" value="NAD(P)-binding Rossmann-fold domains"/>
    <property type="match status" value="1"/>
</dbReference>
<dbReference type="GO" id="GO:0008652">
    <property type="term" value="P:amino acid biosynthetic process"/>
    <property type="evidence" value="ECO:0007669"/>
    <property type="project" value="UniProtKB-KW"/>
</dbReference>
<dbReference type="RefSeq" id="WP_093752347.1">
    <property type="nucleotide sequence ID" value="NZ_BSYN01000007.1"/>
</dbReference>
<comment type="similarity">
    <text evidence="1 5">Belongs to the D-isomer specific 2-hydroxyacid dehydrogenase family.</text>
</comment>
<dbReference type="FunFam" id="3.40.50.720:FF:000203">
    <property type="entry name" value="D-3-phosphoglycerate dehydrogenase (SerA)"/>
    <property type="match status" value="1"/>
</dbReference>
<dbReference type="CDD" id="cd12172">
    <property type="entry name" value="PGDH_like_2"/>
    <property type="match status" value="1"/>
</dbReference>
<dbReference type="Pfam" id="PF02826">
    <property type="entry name" value="2-Hacid_dh_C"/>
    <property type="match status" value="1"/>
</dbReference>
<feature type="domain" description="D-isomer specific 2-hydroxyacid dehydrogenase NAD-binding" evidence="7">
    <location>
        <begin position="113"/>
        <end position="285"/>
    </location>
</feature>
<dbReference type="InterPro" id="IPR006139">
    <property type="entry name" value="D-isomer_2_OHA_DH_cat_dom"/>
</dbReference>
<sequence>MGKKILVTPRSFGKTSNVPFEILKKHNYEVIRNQSGRQYTEEELLNIVPDIDGIIVGLDPISEKVLKTGKKLKVVSKYGVGLDNIDLVAAEKLGIKITYTPGANNESVADLAFSLMLSLSRNVKRLDEIVRTNRWEKVIGSEVYGKVIGIIGTGAIGKGVAKRATGFDMEILAYDIYPDWDFANKIGMKYVDKNTLLERADFISIHVPLTDEMYHFIDKKELDIMKDTAILINTSRGGIINEEALYWALKDKKIAGAGLDVFETEPPINNKLLKLDNILLSPHCGASTIDATNRMSIMAVEGLVSILEGMEPKYLVEPNT</sequence>
<feature type="domain" description="D-isomer specific 2-hydroxyacid dehydrogenase catalytic" evidence="6">
    <location>
        <begin position="20"/>
        <end position="316"/>
    </location>
</feature>
<evidence type="ECO:0000256" key="3">
    <source>
        <dbReference type="ARBA" id="ARBA00023002"/>
    </source>
</evidence>
<dbReference type="InterPro" id="IPR029752">
    <property type="entry name" value="D-isomer_DH_CS1"/>
</dbReference>
<dbReference type="Proteomes" id="UP000198828">
    <property type="component" value="Unassembled WGS sequence"/>
</dbReference>
<reference evidence="8 9" key="1">
    <citation type="submission" date="2016-10" db="EMBL/GenBank/DDBJ databases">
        <authorList>
            <person name="de Groot N.N."/>
        </authorList>
    </citation>
    <scope>NUCLEOTIDE SEQUENCE [LARGE SCALE GENOMIC DNA]</scope>
    <source>
        <strain evidence="8 9">DSM 23310</strain>
    </source>
</reference>
<evidence type="ECO:0000256" key="5">
    <source>
        <dbReference type="RuleBase" id="RU003719"/>
    </source>
</evidence>
<dbReference type="PANTHER" id="PTHR42789:SF1">
    <property type="entry name" value="D-ISOMER SPECIFIC 2-HYDROXYACID DEHYDROGENASE FAMILY PROTEIN (AFU_ORTHOLOGUE AFUA_6G10090)"/>
    <property type="match status" value="1"/>
</dbReference>
<evidence type="ECO:0000313" key="9">
    <source>
        <dbReference type="Proteomes" id="UP000198828"/>
    </source>
</evidence>
<dbReference type="InterPro" id="IPR029753">
    <property type="entry name" value="D-isomer_DH_CS"/>
</dbReference>
<name>A0A1H2XPK5_9FIRM</name>
<proteinExistence type="inferred from homology"/>
<dbReference type="EMBL" id="FNNG01000005">
    <property type="protein sequence ID" value="SDW94259.1"/>
    <property type="molecule type" value="Genomic_DNA"/>
</dbReference>
<dbReference type="PROSITE" id="PS00065">
    <property type="entry name" value="D_2_HYDROXYACID_DH_1"/>
    <property type="match status" value="1"/>
</dbReference>
<dbReference type="PANTHER" id="PTHR42789">
    <property type="entry name" value="D-ISOMER SPECIFIC 2-HYDROXYACID DEHYDROGENASE FAMILY PROTEIN (AFU_ORTHOLOGUE AFUA_6G10090)"/>
    <property type="match status" value="1"/>
</dbReference>
<keyword evidence="2" id="KW-0028">Amino-acid biosynthesis</keyword>
<evidence type="ECO:0000313" key="8">
    <source>
        <dbReference type="EMBL" id="SDW94259.1"/>
    </source>
</evidence>
<evidence type="ECO:0000256" key="2">
    <source>
        <dbReference type="ARBA" id="ARBA00022605"/>
    </source>
</evidence>
<dbReference type="PROSITE" id="PS00671">
    <property type="entry name" value="D_2_HYDROXYACID_DH_3"/>
    <property type="match status" value="1"/>
</dbReference>
<evidence type="ECO:0000256" key="1">
    <source>
        <dbReference type="ARBA" id="ARBA00005854"/>
    </source>
</evidence>
<dbReference type="Gene3D" id="3.40.50.720">
    <property type="entry name" value="NAD(P)-binding Rossmann-like Domain"/>
    <property type="match status" value="2"/>
</dbReference>
<evidence type="ECO:0000259" key="6">
    <source>
        <dbReference type="Pfam" id="PF00389"/>
    </source>
</evidence>
<keyword evidence="9" id="KW-1185">Reference proteome</keyword>
<dbReference type="InterPro" id="IPR006140">
    <property type="entry name" value="D-isomer_DH_NAD-bd"/>
</dbReference>
<evidence type="ECO:0000259" key="7">
    <source>
        <dbReference type="Pfam" id="PF02826"/>
    </source>
</evidence>
<keyword evidence="4" id="KW-0520">NAD</keyword>
<dbReference type="Pfam" id="PF00389">
    <property type="entry name" value="2-Hacid_dh"/>
    <property type="match status" value="1"/>
</dbReference>
<organism evidence="8 9">
    <name type="scientific">Tepidimicrobium xylanilyticum</name>
    <dbReference type="NCBI Taxonomy" id="1123352"/>
    <lineage>
        <taxon>Bacteria</taxon>
        <taxon>Bacillati</taxon>
        <taxon>Bacillota</taxon>
        <taxon>Tissierellia</taxon>
        <taxon>Tissierellales</taxon>
        <taxon>Tepidimicrobiaceae</taxon>
        <taxon>Tepidimicrobium</taxon>
    </lineage>
</organism>
<dbReference type="AlphaFoldDB" id="A0A1H2XPK5"/>
<dbReference type="GO" id="GO:0016616">
    <property type="term" value="F:oxidoreductase activity, acting on the CH-OH group of donors, NAD or NADP as acceptor"/>
    <property type="evidence" value="ECO:0007669"/>
    <property type="project" value="InterPro"/>
</dbReference>
<accession>A0A1H2XPK5</accession>
<protein>
    <submittedName>
        <fullName evidence="8">D-3-phosphoglycerate dehydrogenase</fullName>
    </submittedName>
</protein>
<dbReference type="InterPro" id="IPR050857">
    <property type="entry name" value="D-2-hydroxyacid_DH"/>
</dbReference>
<dbReference type="OrthoDB" id="9805416at2"/>
<dbReference type="SUPFAM" id="SSF52283">
    <property type="entry name" value="Formate/glycerate dehydrogenase catalytic domain-like"/>
    <property type="match status" value="1"/>
</dbReference>
<evidence type="ECO:0000256" key="4">
    <source>
        <dbReference type="ARBA" id="ARBA00023027"/>
    </source>
</evidence>
<dbReference type="GO" id="GO:0051287">
    <property type="term" value="F:NAD binding"/>
    <property type="evidence" value="ECO:0007669"/>
    <property type="project" value="InterPro"/>
</dbReference>
<dbReference type="InterPro" id="IPR036291">
    <property type="entry name" value="NAD(P)-bd_dom_sf"/>
</dbReference>
<keyword evidence="3 5" id="KW-0560">Oxidoreductase</keyword>